<dbReference type="Pfam" id="PF01121">
    <property type="entry name" value="CoaE"/>
    <property type="match status" value="1"/>
</dbReference>
<organism evidence="10 11">
    <name type="scientific">Thermocrinis minervae</name>
    <dbReference type="NCBI Taxonomy" id="381751"/>
    <lineage>
        <taxon>Bacteria</taxon>
        <taxon>Pseudomonadati</taxon>
        <taxon>Aquificota</taxon>
        <taxon>Aquificia</taxon>
        <taxon>Aquificales</taxon>
        <taxon>Aquificaceae</taxon>
        <taxon>Thermocrinis</taxon>
    </lineage>
</organism>
<comment type="similarity">
    <text evidence="1 8">Belongs to the CoaE family.</text>
</comment>
<sequence>MLKVGLTGNIGCGKSTVARFLKDLSCVVFDADQIIRSFYEEKGEVYQRIVSIFGREVLDQEGNIDRKKLADLVFSDEEKLRILEEITHNALYRKLDEEFSKLPKGSIVVVEASLLVEKGTYKNYDFLVVVYAPYEVCKRRAILKGMEEEDFERRWKRQMPIEEKLRYAHFIVDNSDSLERTERQVRDLYVRLRNLADFSL</sequence>
<evidence type="ECO:0000256" key="2">
    <source>
        <dbReference type="ARBA" id="ARBA00022490"/>
    </source>
</evidence>
<keyword evidence="3 8" id="KW-0808">Transferase</keyword>
<dbReference type="Proteomes" id="UP000189810">
    <property type="component" value="Chromosome I"/>
</dbReference>
<dbReference type="GO" id="GO:0004140">
    <property type="term" value="F:dephospho-CoA kinase activity"/>
    <property type="evidence" value="ECO:0007669"/>
    <property type="project" value="UniProtKB-UniRule"/>
</dbReference>
<dbReference type="EC" id="2.7.1.24" evidence="8 9"/>
<comment type="catalytic activity">
    <reaction evidence="8">
        <text>3'-dephospho-CoA + ATP = ADP + CoA + H(+)</text>
        <dbReference type="Rhea" id="RHEA:18245"/>
        <dbReference type="ChEBI" id="CHEBI:15378"/>
        <dbReference type="ChEBI" id="CHEBI:30616"/>
        <dbReference type="ChEBI" id="CHEBI:57287"/>
        <dbReference type="ChEBI" id="CHEBI:57328"/>
        <dbReference type="ChEBI" id="CHEBI:456216"/>
        <dbReference type="EC" id="2.7.1.24"/>
    </reaction>
</comment>
<dbReference type="GO" id="GO:0015937">
    <property type="term" value="P:coenzyme A biosynthetic process"/>
    <property type="evidence" value="ECO:0007669"/>
    <property type="project" value="UniProtKB-UniRule"/>
</dbReference>
<comment type="pathway">
    <text evidence="8">Cofactor biosynthesis; coenzyme A biosynthesis; CoA from (R)-pantothenate: step 5/5.</text>
</comment>
<dbReference type="SUPFAM" id="SSF52540">
    <property type="entry name" value="P-loop containing nucleoside triphosphate hydrolases"/>
    <property type="match status" value="1"/>
</dbReference>
<dbReference type="EMBL" id="LT670846">
    <property type="protein sequence ID" value="SHK57161.1"/>
    <property type="molecule type" value="Genomic_DNA"/>
</dbReference>
<evidence type="ECO:0000256" key="8">
    <source>
        <dbReference type="HAMAP-Rule" id="MF_00376"/>
    </source>
</evidence>
<dbReference type="Gene3D" id="3.40.50.300">
    <property type="entry name" value="P-loop containing nucleotide triphosphate hydrolases"/>
    <property type="match status" value="1"/>
</dbReference>
<dbReference type="OrthoDB" id="9812943at2"/>
<evidence type="ECO:0000313" key="11">
    <source>
        <dbReference type="Proteomes" id="UP000189810"/>
    </source>
</evidence>
<dbReference type="AlphaFoldDB" id="A0A1M6TJM3"/>
<evidence type="ECO:0000256" key="7">
    <source>
        <dbReference type="ARBA" id="ARBA00022993"/>
    </source>
</evidence>
<name>A0A1M6TJM3_9AQUI</name>
<dbReference type="GO" id="GO:0005737">
    <property type="term" value="C:cytoplasm"/>
    <property type="evidence" value="ECO:0007669"/>
    <property type="project" value="UniProtKB-SubCell"/>
</dbReference>
<keyword evidence="2 8" id="KW-0963">Cytoplasm</keyword>
<evidence type="ECO:0000256" key="5">
    <source>
        <dbReference type="ARBA" id="ARBA00022777"/>
    </source>
</evidence>
<keyword evidence="7 8" id="KW-0173">Coenzyme A biosynthesis</keyword>
<evidence type="ECO:0000256" key="4">
    <source>
        <dbReference type="ARBA" id="ARBA00022741"/>
    </source>
</evidence>
<dbReference type="RefSeq" id="WP_079654569.1">
    <property type="nucleotide sequence ID" value="NZ_LT670846.1"/>
</dbReference>
<gene>
    <name evidence="8" type="primary">coaE</name>
    <name evidence="10" type="ORF">SAMN05444391_1492</name>
</gene>
<comment type="subcellular location">
    <subcellularLocation>
        <location evidence="8">Cytoplasm</location>
    </subcellularLocation>
</comment>
<keyword evidence="11" id="KW-1185">Reference proteome</keyword>
<evidence type="ECO:0000313" key="10">
    <source>
        <dbReference type="EMBL" id="SHK57161.1"/>
    </source>
</evidence>
<feature type="binding site" evidence="8">
    <location>
        <begin position="11"/>
        <end position="16"/>
    </location>
    <ligand>
        <name>ATP</name>
        <dbReference type="ChEBI" id="CHEBI:30616"/>
    </ligand>
</feature>
<dbReference type="PANTHER" id="PTHR10695">
    <property type="entry name" value="DEPHOSPHO-COA KINASE-RELATED"/>
    <property type="match status" value="1"/>
</dbReference>
<evidence type="ECO:0000256" key="9">
    <source>
        <dbReference type="NCBIfam" id="TIGR00152"/>
    </source>
</evidence>
<evidence type="ECO:0000256" key="1">
    <source>
        <dbReference type="ARBA" id="ARBA00009018"/>
    </source>
</evidence>
<dbReference type="InterPro" id="IPR001977">
    <property type="entry name" value="Depp_CoAkinase"/>
</dbReference>
<protein>
    <recommendedName>
        <fullName evidence="8 9">Dephospho-CoA kinase</fullName>
        <ecNumber evidence="8 9">2.7.1.24</ecNumber>
    </recommendedName>
    <alternativeName>
        <fullName evidence="8">Dephosphocoenzyme A kinase</fullName>
    </alternativeName>
</protein>
<keyword evidence="5 8" id="KW-0418">Kinase</keyword>
<dbReference type="FunFam" id="3.40.50.300:FF:000991">
    <property type="entry name" value="Dephospho-CoA kinase"/>
    <property type="match status" value="1"/>
</dbReference>
<dbReference type="UniPathway" id="UPA00241">
    <property type="reaction ID" value="UER00356"/>
</dbReference>
<dbReference type="NCBIfam" id="TIGR00152">
    <property type="entry name" value="dephospho-CoA kinase"/>
    <property type="match status" value="1"/>
</dbReference>
<dbReference type="InterPro" id="IPR027417">
    <property type="entry name" value="P-loop_NTPase"/>
</dbReference>
<reference evidence="10 11" key="1">
    <citation type="submission" date="2016-11" db="EMBL/GenBank/DDBJ databases">
        <authorList>
            <person name="Jaros S."/>
            <person name="Januszkiewicz K."/>
            <person name="Wedrychowicz H."/>
        </authorList>
    </citation>
    <scope>NUCLEOTIDE SEQUENCE [LARGE SCALE GENOMIC DNA]</scope>
    <source>
        <strain evidence="10 11">DSM 19557</strain>
    </source>
</reference>
<dbReference type="GO" id="GO:0005524">
    <property type="term" value="F:ATP binding"/>
    <property type="evidence" value="ECO:0007669"/>
    <property type="project" value="UniProtKB-UniRule"/>
</dbReference>
<evidence type="ECO:0000256" key="6">
    <source>
        <dbReference type="ARBA" id="ARBA00022840"/>
    </source>
</evidence>
<dbReference type="STRING" id="381751.SAMN05444391_1492"/>
<dbReference type="PANTHER" id="PTHR10695:SF46">
    <property type="entry name" value="BIFUNCTIONAL COENZYME A SYNTHASE-RELATED"/>
    <property type="match status" value="1"/>
</dbReference>
<comment type="function">
    <text evidence="8">Catalyzes the phosphorylation of the 3'-hydroxyl group of dephosphocoenzyme A to form coenzyme A.</text>
</comment>
<keyword evidence="4 8" id="KW-0547">Nucleotide-binding</keyword>
<accession>A0A1M6TJM3</accession>
<proteinExistence type="inferred from homology"/>
<dbReference type="PROSITE" id="PS51219">
    <property type="entry name" value="DPCK"/>
    <property type="match status" value="1"/>
</dbReference>
<keyword evidence="6 8" id="KW-0067">ATP-binding</keyword>
<dbReference type="CDD" id="cd02022">
    <property type="entry name" value="DPCK"/>
    <property type="match status" value="1"/>
</dbReference>
<evidence type="ECO:0000256" key="3">
    <source>
        <dbReference type="ARBA" id="ARBA00022679"/>
    </source>
</evidence>
<dbReference type="HAMAP" id="MF_00376">
    <property type="entry name" value="Dephospho_CoA_kinase"/>
    <property type="match status" value="1"/>
</dbReference>